<dbReference type="EMBL" id="QGGV01000014">
    <property type="protein sequence ID" value="PWK53172.1"/>
    <property type="molecule type" value="Genomic_DNA"/>
</dbReference>
<dbReference type="Proteomes" id="UP000245390">
    <property type="component" value="Unassembled WGS sequence"/>
</dbReference>
<reference evidence="2 3" key="1">
    <citation type="submission" date="2018-05" db="EMBL/GenBank/DDBJ databases">
        <title>Genomic Encyclopedia of Type Strains, Phase IV (KMG-IV): sequencing the most valuable type-strain genomes for metagenomic binning, comparative biology and taxonomic classification.</title>
        <authorList>
            <person name="Goeker M."/>
        </authorList>
    </citation>
    <scope>NUCLEOTIDE SEQUENCE [LARGE SCALE GENOMIC DNA]</scope>
    <source>
        <strain evidence="2 3">DSM 103371</strain>
    </source>
</reference>
<accession>A0A316FXT4</accession>
<evidence type="ECO:0000313" key="2">
    <source>
        <dbReference type="EMBL" id="PWK53172.1"/>
    </source>
</evidence>
<evidence type="ECO:0000313" key="3">
    <source>
        <dbReference type="Proteomes" id="UP000245390"/>
    </source>
</evidence>
<comment type="caution">
    <text evidence="2">The sequence shown here is derived from an EMBL/GenBank/DDBJ whole genome shotgun (WGS) entry which is preliminary data.</text>
</comment>
<name>A0A316FXT4_9RHOB</name>
<protein>
    <submittedName>
        <fullName evidence="2">Uncharacterized protein</fullName>
    </submittedName>
</protein>
<feature type="region of interest" description="Disordered" evidence="1">
    <location>
        <begin position="1"/>
        <end position="43"/>
    </location>
</feature>
<sequence>MSAEAILRRNRMNASSSTGPRTAEGKRIVAGNARRHGATSATDPEVTERVLRIILDAPEPTLGDAMFGERRMQVALRLAAAEARALQTETAARRTPIEAPECTAQDTLLRCLLEVPSDTPGLRGIATEVLEGALQEQAARRTAFEREKRLARRYVSEARAELRKARAAWIEHLVEERAPCPAETAKSDFPKQTKNSTISRS</sequence>
<dbReference type="AlphaFoldDB" id="A0A316FXT4"/>
<gene>
    <name evidence="2" type="ORF">C8D95_11474</name>
</gene>
<feature type="compositionally biased region" description="Polar residues" evidence="1">
    <location>
        <begin position="192"/>
        <end position="201"/>
    </location>
</feature>
<organism evidence="2 3">
    <name type="scientific">Silicimonas algicola</name>
    <dbReference type="NCBI Taxonomy" id="1826607"/>
    <lineage>
        <taxon>Bacteria</taxon>
        <taxon>Pseudomonadati</taxon>
        <taxon>Pseudomonadota</taxon>
        <taxon>Alphaproteobacteria</taxon>
        <taxon>Rhodobacterales</taxon>
        <taxon>Paracoccaceae</taxon>
    </lineage>
</organism>
<proteinExistence type="predicted"/>
<evidence type="ECO:0000256" key="1">
    <source>
        <dbReference type="SAM" id="MobiDB-lite"/>
    </source>
</evidence>
<keyword evidence="3" id="KW-1185">Reference proteome</keyword>
<feature type="region of interest" description="Disordered" evidence="1">
    <location>
        <begin position="180"/>
        <end position="201"/>
    </location>
</feature>